<sequence>MQQKATPAQRGSATHKALEYIPLRDMDENELETALEALEAGALTAAERELVDKKLILSFFASPLGKRLLKAGRIERELALSVGVSAREAVGVDSDGEVLVQGVIDCCFIEDEEWVIIDYKTDRVFNALEAAAEKYAPQVGLYAYALEKLTDRRVKETYIHFLQAGESVRM</sequence>
<dbReference type="GO" id="GO:0004386">
    <property type="term" value="F:helicase activity"/>
    <property type="evidence" value="ECO:0007669"/>
    <property type="project" value="UniProtKB-KW"/>
</dbReference>
<dbReference type="Gene3D" id="3.90.320.10">
    <property type="match status" value="1"/>
</dbReference>
<keyword evidence="2" id="KW-0378">Hydrolase</keyword>
<dbReference type="GO" id="GO:0016787">
    <property type="term" value="F:hydrolase activity"/>
    <property type="evidence" value="ECO:0007669"/>
    <property type="project" value="UniProtKB-KW"/>
</dbReference>
<feature type="domain" description="PD-(D/E)XK endonuclease-like" evidence="1">
    <location>
        <begin position="5"/>
        <end position="161"/>
    </location>
</feature>
<evidence type="ECO:0000313" key="2">
    <source>
        <dbReference type="EMBL" id="MPN35347.1"/>
    </source>
</evidence>
<dbReference type="InterPro" id="IPR038726">
    <property type="entry name" value="PDDEXK_AddAB-type"/>
</dbReference>
<dbReference type="SUPFAM" id="SSF52980">
    <property type="entry name" value="Restriction endonuclease-like"/>
    <property type="match status" value="1"/>
</dbReference>
<organism evidence="2">
    <name type="scientific">bioreactor metagenome</name>
    <dbReference type="NCBI Taxonomy" id="1076179"/>
    <lineage>
        <taxon>unclassified sequences</taxon>
        <taxon>metagenomes</taxon>
        <taxon>ecological metagenomes</taxon>
    </lineage>
</organism>
<accession>A0A645H8I2</accession>
<dbReference type="Pfam" id="PF12705">
    <property type="entry name" value="PDDEXK_1"/>
    <property type="match status" value="1"/>
</dbReference>
<dbReference type="InterPro" id="IPR011335">
    <property type="entry name" value="Restrct_endonuc-II-like"/>
</dbReference>
<gene>
    <name evidence="2" type="primary">addA_36</name>
    <name evidence="2" type="ORF">SDC9_182845</name>
</gene>
<dbReference type="InterPro" id="IPR011604">
    <property type="entry name" value="PDDEXK-like_dom_sf"/>
</dbReference>
<keyword evidence="2" id="KW-0547">Nucleotide-binding</keyword>
<dbReference type="AlphaFoldDB" id="A0A645H8I2"/>
<evidence type="ECO:0000259" key="1">
    <source>
        <dbReference type="Pfam" id="PF12705"/>
    </source>
</evidence>
<dbReference type="EMBL" id="VSSQ01088873">
    <property type="protein sequence ID" value="MPN35347.1"/>
    <property type="molecule type" value="Genomic_DNA"/>
</dbReference>
<name>A0A645H8I2_9ZZZZ</name>
<keyword evidence="2" id="KW-0067">ATP-binding</keyword>
<reference evidence="2" key="1">
    <citation type="submission" date="2019-08" db="EMBL/GenBank/DDBJ databases">
        <authorList>
            <person name="Kucharzyk K."/>
            <person name="Murdoch R.W."/>
            <person name="Higgins S."/>
            <person name="Loffler F."/>
        </authorList>
    </citation>
    <scope>NUCLEOTIDE SEQUENCE</scope>
</reference>
<keyword evidence="2" id="KW-0347">Helicase</keyword>
<comment type="caution">
    <text evidence="2">The sequence shown here is derived from an EMBL/GenBank/DDBJ whole genome shotgun (WGS) entry which is preliminary data.</text>
</comment>
<protein>
    <submittedName>
        <fullName evidence="2">ATP-dependent helicase/nuclease subunit A</fullName>
        <ecNumber evidence="2">3.1.-.-</ecNumber>
    </submittedName>
</protein>
<proteinExistence type="predicted"/>
<dbReference type="EC" id="3.1.-.-" evidence="2"/>